<dbReference type="Gene3D" id="3.40.50.11290">
    <property type="match status" value="1"/>
</dbReference>
<keyword evidence="4" id="KW-1185">Reference proteome</keyword>
<dbReference type="SUPFAM" id="SSF56059">
    <property type="entry name" value="Glutathione synthetase ATP-binding domain-like"/>
    <property type="match status" value="1"/>
</dbReference>
<dbReference type="PANTHER" id="PTHR34595:SF2">
    <property type="entry name" value="BLR2978 PROTEIN"/>
    <property type="match status" value="1"/>
</dbReference>
<evidence type="ECO:0000259" key="2">
    <source>
        <dbReference type="Pfam" id="PF14403"/>
    </source>
</evidence>
<dbReference type="EMBL" id="AP019307">
    <property type="protein sequence ID" value="BBH18546.1"/>
    <property type="molecule type" value="Genomic_DNA"/>
</dbReference>
<name>A0A3G9IJT0_9ACTN</name>
<dbReference type="InterPro" id="IPR025841">
    <property type="entry name" value="CP_ATPgrasp_2"/>
</dbReference>
<protein>
    <submittedName>
        <fullName evidence="3">Uncharacterized protein</fullName>
    </submittedName>
</protein>
<organism evidence="3 4">
    <name type="scientific">Nocardioides baekrokdamisoli</name>
    <dbReference type="NCBI Taxonomy" id="1804624"/>
    <lineage>
        <taxon>Bacteria</taxon>
        <taxon>Bacillati</taxon>
        <taxon>Actinomycetota</taxon>
        <taxon>Actinomycetes</taxon>
        <taxon>Propionibacteriales</taxon>
        <taxon>Nocardioidaceae</taxon>
        <taxon>Nocardioides</taxon>
    </lineage>
</organism>
<sequence length="840" mass="90517">MSGVELVGAAAPGDVDRYRAVQAPLAAYDELLAGAPGAASGLAAAIDAMGRGGLVSARQEVRRLVDDDGIQYGFPATDDDPQTRRPWHLDPLPLVIAAQEWAGLERAIQQRAHLLGLILDDFYSDRLLLRRGVIPAEVVLGHPGFIRQADGIRGTRLTIGAHDLGRDAAGSWRVLADRTSAPSGAGYAMANRRIVSQVMAQLHRETDLVRLRGFFHTMRAAIMDAAPGRAESPRAVLLSPGAYSETAYDQSFLASLLGFPLVESDDLALRDGQVWMRSGGRLARVDAIIRRVDSDFCDPLELRADSQLGLPGLIEATRRGTVSVLNPFGAGVLENAGLAPYLARACHELLGEDLLLENAPTWWCGDADARTYVLAHLEQLIVRRLDAVDGQPPQDGWALSSTNLASLRAAIAAEPWAWVAQEPLPLSTAPVVEGDHLTPGRVVLRTFWAADETGPTVMKGGLGRIGPAPSSQRISSSAGAVAKDVWVLSGGEETRWVDRTDQLPILVGLREPSAVSPRVADNLFWIGRYVARAEGTTRLLRVVDDLTEDYASHVGTPGASTMQAMIEAAADLTRIRFDGETDPHGHVRAMLADTAFSGSVAYSVRRLVDASQNVRDSLSYDVWHVLSRLVRALARTPKSSQQLRPTLLRVIESLLAVSGIVAESMVRDESWGYLDGGIRLERGLMTAELLRSTLGVARPPVVEGQVTEAVLEVGESIITHRRRTVAGVGPAWPVHSAVALLLADTGNPRSVAFQVERLHEDFVLVGDTAMAARTRTLAEEIAAFDIVAACADGRAGLASGLQEFADALRGIDQELEQRTFARRQMQRVLPAPWTGGRKLS</sequence>
<dbReference type="PANTHER" id="PTHR34595">
    <property type="entry name" value="BLR5612 PROTEIN"/>
    <property type="match status" value="1"/>
</dbReference>
<gene>
    <name evidence="3" type="ORF">Back2_28330</name>
</gene>
<evidence type="ECO:0000313" key="4">
    <source>
        <dbReference type="Proteomes" id="UP000271573"/>
    </source>
</evidence>
<dbReference type="InterPro" id="IPR033749">
    <property type="entry name" value="Polyprenyl_synt_CS"/>
</dbReference>
<dbReference type="Proteomes" id="UP000271573">
    <property type="component" value="Chromosome"/>
</dbReference>
<proteinExistence type="predicted"/>
<dbReference type="Pfam" id="PF04168">
    <property type="entry name" value="Alpha-E"/>
    <property type="match status" value="1"/>
</dbReference>
<dbReference type="KEGG" id="nbe:Back2_28330"/>
<dbReference type="Gene3D" id="3.30.1490.270">
    <property type="match status" value="1"/>
</dbReference>
<dbReference type="InterPro" id="IPR007296">
    <property type="entry name" value="DUF403"/>
</dbReference>
<evidence type="ECO:0000313" key="3">
    <source>
        <dbReference type="EMBL" id="BBH18546.1"/>
    </source>
</evidence>
<evidence type="ECO:0000259" key="1">
    <source>
        <dbReference type="Pfam" id="PF04168"/>
    </source>
</evidence>
<feature type="domain" description="DUF403" evidence="1">
    <location>
        <begin position="516"/>
        <end position="818"/>
    </location>
</feature>
<dbReference type="Pfam" id="PF14403">
    <property type="entry name" value="CP_ATPgrasp_2"/>
    <property type="match status" value="1"/>
</dbReference>
<reference evidence="3 4" key="1">
    <citation type="submission" date="2018-11" db="EMBL/GenBank/DDBJ databases">
        <title>Complete genome sequence of Nocardioides baekrokdamisoli strain KCTC 39748.</title>
        <authorList>
            <person name="Kang S.W."/>
            <person name="Lee K.C."/>
            <person name="Kim K.K."/>
            <person name="Kim J.S."/>
            <person name="Kim D.S."/>
            <person name="Ko S.H."/>
            <person name="Yang S.H."/>
            <person name="Shin Y.K."/>
            <person name="Lee J.S."/>
        </authorList>
    </citation>
    <scope>NUCLEOTIDE SEQUENCE [LARGE SCALE GENOMIC DNA]</scope>
    <source>
        <strain evidence="3 4">KCTC 39748</strain>
    </source>
</reference>
<dbReference type="PROSITE" id="PS00723">
    <property type="entry name" value="POLYPRENYL_SYNTHASE_1"/>
    <property type="match status" value="1"/>
</dbReference>
<dbReference type="RefSeq" id="WP_125569836.1">
    <property type="nucleotide sequence ID" value="NZ_AP019307.1"/>
</dbReference>
<accession>A0A3G9IJT0</accession>
<dbReference type="AlphaFoldDB" id="A0A3G9IJT0"/>
<dbReference type="OrthoDB" id="9803842at2"/>
<dbReference type="InterPro" id="IPR051680">
    <property type="entry name" value="ATP-dep_Glu-Cys_Ligase-2"/>
</dbReference>
<feature type="domain" description="Circularly permuted ATP-grasp type 2" evidence="2">
    <location>
        <begin position="93"/>
        <end position="465"/>
    </location>
</feature>